<organism evidence="1 2">
    <name type="scientific">Metaclostridioides mangenotii</name>
    <dbReference type="NCBI Taxonomy" id="1540"/>
    <lineage>
        <taxon>Bacteria</taxon>
        <taxon>Bacillati</taxon>
        <taxon>Bacillota</taxon>
        <taxon>Clostridia</taxon>
        <taxon>Peptostreptococcales</taxon>
        <taxon>Peptostreptococcaceae</taxon>
        <taxon>Metaclostridioides</taxon>
    </lineage>
</organism>
<gene>
    <name evidence="1" type="ORF">J2Z43_001258</name>
</gene>
<reference evidence="1 2" key="1">
    <citation type="submission" date="2021-03" db="EMBL/GenBank/DDBJ databases">
        <title>Genomic Encyclopedia of Type Strains, Phase IV (KMG-IV): sequencing the most valuable type-strain genomes for metagenomic binning, comparative biology and taxonomic classification.</title>
        <authorList>
            <person name="Goeker M."/>
        </authorList>
    </citation>
    <scope>NUCLEOTIDE SEQUENCE [LARGE SCALE GENOMIC DNA]</scope>
    <source>
        <strain evidence="1 2">DSM 1289</strain>
    </source>
</reference>
<evidence type="ECO:0000313" key="1">
    <source>
        <dbReference type="EMBL" id="MBP1854868.1"/>
    </source>
</evidence>
<evidence type="ECO:0000313" key="2">
    <source>
        <dbReference type="Proteomes" id="UP000767291"/>
    </source>
</evidence>
<dbReference type="RefSeq" id="WP_209456305.1">
    <property type="nucleotide sequence ID" value="NZ_BAAACS010000013.1"/>
</dbReference>
<protein>
    <submittedName>
        <fullName evidence="1">Uncharacterized protein YjbI with pentapeptide repeats</fullName>
    </submittedName>
</protein>
<name>A0ABS4EA93_9FIRM</name>
<comment type="caution">
    <text evidence="1">The sequence shown here is derived from an EMBL/GenBank/DDBJ whole genome shotgun (WGS) entry which is preliminary data.</text>
</comment>
<proteinExistence type="predicted"/>
<dbReference type="EMBL" id="JAGGJX010000001">
    <property type="protein sequence ID" value="MBP1854868.1"/>
    <property type="molecule type" value="Genomic_DNA"/>
</dbReference>
<dbReference type="Proteomes" id="UP000767291">
    <property type="component" value="Unassembled WGS sequence"/>
</dbReference>
<sequence>MISQKYQRYLLRHQTFTRNCGVNIVQSDFSEAVFQEIKNEKFAVDQVELNRAIFTGSKLKNLDISSSSIEDIDVRIEDIRGVKCSVAQALDFTRFMEIKIK</sequence>
<keyword evidence="2" id="KW-1185">Reference proteome</keyword>
<dbReference type="SUPFAM" id="SSF141571">
    <property type="entry name" value="Pentapeptide repeat-like"/>
    <property type="match status" value="1"/>
</dbReference>
<dbReference type="Gene3D" id="2.160.20.80">
    <property type="entry name" value="E3 ubiquitin-protein ligase SopA"/>
    <property type="match status" value="1"/>
</dbReference>
<accession>A0ABS4EA93</accession>